<feature type="compositionally biased region" description="Low complexity" evidence="5">
    <location>
        <begin position="143"/>
        <end position="160"/>
    </location>
</feature>
<dbReference type="GO" id="GO:0009306">
    <property type="term" value="P:protein secretion"/>
    <property type="evidence" value="ECO:0007669"/>
    <property type="project" value="InterPro"/>
</dbReference>
<evidence type="ECO:0000256" key="2">
    <source>
        <dbReference type="ARBA" id="ARBA00022692"/>
    </source>
</evidence>
<gene>
    <name evidence="7" type="ordered locus">Nwi_0874</name>
</gene>
<keyword evidence="2" id="KW-0812">Transmembrane</keyword>
<protein>
    <recommendedName>
        <fullName evidence="6">Translocation and assembly module TamB C-terminal domain-containing protein</fullName>
    </recommendedName>
</protein>
<feature type="domain" description="Translocation and assembly module TamB C-terminal" evidence="6">
    <location>
        <begin position="1132"/>
        <end position="1488"/>
    </location>
</feature>
<dbReference type="EMBL" id="CP000115">
    <property type="protein sequence ID" value="ABA04138.1"/>
    <property type="molecule type" value="Genomic_DNA"/>
</dbReference>
<keyword evidence="3" id="KW-1133">Transmembrane helix</keyword>
<keyword evidence="4" id="KW-0472">Membrane</keyword>
<dbReference type="InterPro" id="IPR007452">
    <property type="entry name" value="TamB_C"/>
</dbReference>
<keyword evidence="8" id="KW-1185">Reference proteome</keyword>
<dbReference type="OrthoDB" id="7784409at2"/>
<dbReference type="Proteomes" id="UP000002531">
    <property type="component" value="Chromosome"/>
</dbReference>
<proteinExistence type="predicted"/>
<evidence type="ECO:0000313" key="8">
    <source>
        <dbReference type="Proteomes" id="UP000002531"/>
    </source>
</evidence>
<accession>Q3SUA3</accession>
<dbReference type="PANTHER" id="PTHR36985:SF1">
    <property type="entry name" value="TRANSLOCATION AND ASSEMBLY MODULE SUBUNIT TAMB"/>
    <property type="match status" value="1"/>
</dbReference>
<evidence type="ECO:0000259" key="6">
    <source>
        <dbReference type="Pfam" id="PF04357"/>
    </source>
</evidence>
<dbReference type="STRING" id="323098.Nwi_0874"/>
<evidence type="ECO:0000256" key="5">
    <source>
        <dbReference type="SAM" id="MobiDB-lite"/>
    </source>
</evidence>
<organism evidence="7 8">
    <name type="scientific">Nitrobacter winogradskyi (strain ATCC 25391 / DSM 10237 / CIP 104748 / NCIMB 11846 / Nb-255)</name>
    <dbReference type="NCBI Taxonomy" id="323098"/>
    <lineage>
        <taxon>Bacteria</taxon>
        <taxon>Pseudomonadati</taxon>
        <taxon>Pseudomonadota</taxon>
        <taxon>Alphaproteobacteria</taxon>
        <taxon>Hyphomicrobiales</taxon>
        <taxon>Nitrobacteraceae</taxon>
        <taxon>Nitrobacter</taxon>
    </lineage>
</organism>
<comment type="subcellular location">
    <subcellularLocation>
        <location evidence="1">Membrane</location>
        <topology evidence="1">Single-pass membrane protein</topology>
    </subcellularLocation>
</comment>
<evidence type="ECO:0000256" key="4">
    <source>
        <dbReference type="ARBA" id="ARBA00023136"/>
    </source>
</evidence>
<name>Q3SUA3_NITWN</name>
<dbReference type="HOGENOM" id="CLU_002202_0_0_5"/>
<dbReference type="eggNOG" id="COG2911">
    <property type="taxonomic scope" value="Bacteria"/>
</dbReference>
<evidence type="ECO:0000313" key="7">
    <source>
        <dbReference type="EMBL" id="ABA04138.1"/>
    </source>
</evidence>
<dbReference type="GO" id="GO:0005886">
    <property type="term" value="C:plasma membrane"/>
    <property type="evidence" value="ECO:0007669"/>
    <property type="project" value="InterPro"/>
</dbReference>
<dbReference type="KEGG" id="nwi:Nwi_0874"/>
<reference evidence="7 8" key="1">
    <citation type="journal article" date="2006" name="Appl. Environ. Microbiol.">
        <title>Genome sequence of the chemolithoautotrophic nitrite-oxidizing bacterium Nitrobacter winogradskyi Nb-255.</title>
        <authorList>
            <person name="Starkenburg S.R."/>
            <person name="Chain P.S."/>
            <person name="Sayavedra-Soto L.A."/>
            <person name="Hauser L."/>
            <person name="Land M.L."/>
            <person name="Larimer F.W."/>
            <person name="Malfatti S.A."/>
            <person name="Klotz M.G."/>
            <person name="Bottomley P.J."/>
            <person name="Arp D.J."/>
            <person name="Hickey W.J."/>
        </authorList>
    </citation>
    <scope>NUCLEOTIDE SEQUENCE [LARGE SCALE GENOMIC DNA]</scope>
    <source>
        <strain evidence="8">ATCC 25391 / DSM 10237 / CIP 104748 / NCIMB 11846 / Nb-255</strain>
    </source>
</reference>
<dbReference type="RefSeq" id="WP_011314179.1">
    <property type="nucleotide sequence ID" value="NC_007406.1"/>
</dbReference>
<dbReference type="Pfam" id="PF04357">
    <property type="entry name" value="TamB"/>
    <property type="match status" value="1"/>
</dbReference>
<feature type="region of interest" description="Disordered" evidence="5">
    <location>
        <begin position="122"/>
        <end position="160"/>
    </location>
</feature>
<evidence type="ECO:0000256" key="1">
    <source>
        <dbReference type="ARBA" id="ARBA00004167"/>
    </source>
</evidence>
<evidence type="ECO:0000256" key="3">
    <source>
        <dbReference type="ARBA" id="ARBA00022989"/>
    </source>
</evidence>
<dbReference type="PANTHER" id="PTHR36985">
    <property type="entry name" value="TRANSLOCATION AND ASSEMBLY MODULE SUBUNIT TAMB"/>
    <property type="match status" value="1"/>
</dbReference>
<sequence>MRARRTIMLAAAAALGLAGVTAAGVVAYKMIGGIGDNQQDLLAGLVSRTLSTPATQVHIGAVDGALSSDATIRDVTITDKEGTWLKLDRARLVWRRTALLLGRLEIDRLEIGTLEIRRKPLAADQPVAEPEQPAVETGQPDTEPSAPAAQPGPSAAESSQSILPDLPVKVQVKAFDLHALVLGEPVLGKAVSVAATGNTELGSPSEGLVFNLDATRKDSPGRFKVELAFVPKSNALTLDVSLDEPSHGLLSKLGRFPDEPPIAFALRGKGTLDSFRGALKFQAGPTIDATGAIMLDRSGTGRVLATRINGHLGPWLPPLAASVFAGETRLDSATRIGDDGSVAMDGLTLTSRLARLEVKGALGADKMMDFSATVRSLPSNGDVTETDQGSIRSLTFDGRVNGLAKAPRVSAKLAVSDARLPDGNLDALEASINVIPDAELNDLATTVAIDASLRASGIALRDPALAAAIGDSASLVLKGSTNLGGQAKIERLEAGTSTIQAAYTGEASRDRLRGHATGAVPDLGRFGGLAGLQLAGAVRLGLDLDGDLRRGRIDAKLSGTGDRFATGLPALDGLAGPRVTLAADFSSGGNDTYTVRAASLDAAHVTVRAKGSLTRDASDLAARIELPNLAATDARLAGVASLDARLTGGLAHPGLSLTAALDHVTTMQRPIPHLGLNVTVADINGPCAIDVRLDGAIDGKPARGIVQASRRPMEHAPNTKIDQDARNKPAPAFAGWDARTIDITIGSVSLKGAGTIDAQNLARGQLRFAADSLADIAPLALIDLAGAASLDLALSDDGGRQSVRLVSKGTGLRAATTKIRNFDLRAEGDDLYSRPVLNADVRINGAEIGGQAIANATLSAKGNADASTIGLSAKAAGFNLDAAGVLTPKERIRFDLNRFTAKRGARTIALQRPASFTLDDGTVMIRHLAIGIGGGRFTLDGTAGKALDLKAVASAVPLAEADVAIPGLGLGGTLDASAEIGGSASSPTGQYKISVKRLTAPQARNAGVPPIDITLDGRLEKTRTKLNATASAGKAGTFTAAGTVPFDASETIAMTAKGRLDAAVANAMLSASGRTVSGIVQLDARVSGTRAKPQVGGFAAMSGGSFRDSQVGMRLDAIEAKVTAEGERISIERLSATTPNGGALSGSGQIRIAPDAGFPGTVSIRGKQATLAASALATARANLDVNVTGALARDPKISGRVDLTHVSVDIPERLPSTLKPIDGIDHVNATGQAAVRLAAARKAEAAEKSNGKARQALFNAALDITVSAPNHVFVHGRGVNAELGGSLRVGGTTNKPVTKGAFSLYRGKMTALGKTLNFTKGNLSFNGDLAPELDFAAEIEASDITAQIGISGPAAAPVFAFTSRPELPQDEILSRILFQKASGNLTTAQALQLAQVAAQFAGGGDGVLDRMRRSLGVDSLDVSVGSGGGPMVGASRAIGDRLSVGVRTGATPSQSGLSANVDVTRHIRVESDVDARGATSMGVGMKFEW</sequence>